<feature type="chain" id="PRO_5040569635" description="GPI anchored protein" evidence="3">
    <location>
        <begin position="18"/>
        <end position="171"/>
    </location>
</feature>
<accession>A0A177D8K2</accession>
<dbReference type="EMBL" id="PDXD01000004">
    <property type="protein sequence ID" value="RYN80167.1"/>
    <property type="molecule type" value="Genomic_DNA"/>
</dbReference>
<evidence type="ECO:0000313" key="7">
    <source>
        <dbReference type="Proteomes" id="UP000291422"/>
    </source>
</evidence>
<evidence type="ECO:0008006" key="8">
    <source>
        <dbReference type="Google" id="ProtNLM"/>
    </source>
</evidence>
<evidence type="ECO:0000313" key="4">
    <source>
        <dbReference type="EMBL" id="OAG16064.1"/>
    </source>
</evidence>
<protein>
    <recommendedName>
        <fullName evidence="8">GPI anchored protein</fullName>
    </recommendedName>
</protein>
<gene>
    <name evidence="5" type="ORF">AA0117_g3210</name>
    <name evidence="4" type="ORF">CC77DRAFT_418235</name>
</gene>
<keyword evidence="6" id="KW-1185">Reference proteome</keyword>
<dbReference type="Proteomes" id="UP000291422">
    <property type="component" value="Unassembled WGS sequence"/>
</dbReference>
<evidence type="ECO:0000313" key="5">
    <source>
        <dbReference type="EMBL" id="RYN80167.1"/>
    </source>
</evidence>
<dbReference type="GeneID" id="29117214"/>
<feature type="signal peptide" evidence="3">
    <location>
        <begin position="1"/>
        <end position="17"/>
    </location>
</feature>
<reference evidence="7" key="2">
    <citation type="journal article" date="2019" name="bioRxiv">
        <title>Genomics, evolutionary history and diagnostics of the Alternaria alternata species group including apple and Asian pear pathotypes.</title>
        <authorList>
            <person name="Armitage A.D."/>
            <person name="Cockerton H.M."/>
            <person name="Sreenivasaprasad S."/>
            <person name="Woodhall J.W."/>
            <person name="Lane C.R."/>
            <person name="Harrison R.J."/>
            <person name="Clarkson J.P."/>
        </authorList>
    </citation>
    <scope>NUCLEOTIDE SEQUENCE [LARGE SCALE GENOMIC DNA]</scope>
    <source>
        <strain evidence="7">FERA 1177</strain>
    </source>
</reference>
<sequence>MRFTIASVAIMAGAVAAVPQYSVQPISQISDGQIQAPPATSAVGSAVPLPSPSDVSVPAGVTSALSSAADMTSTLAVTETASVTSVVVVPTATPVGPSGSMVTPIVGGNSTASATGSAAVSSTASSEESATSGVAGSSTESASAPESTGAAAGNMVSFGGLVFAIGAAVFA</sequence>
<dbReference type="AlphaFoldDB" id="A0A177D8K2"/>
<proteinExistence type="predicted"/>
<dbReference type="OMA" id="CADSPSG"/>
<keyword evidence="1 3" id="KW-0732">Signal</keyword>
<dbReference type="GO" id="GO:0005199">
    <property type="term" value="F:structural constituent of cell wall"/>
    <property type="evidence" value="ECO:0007669"/>
    <property type="project" value="InterPro"/>
</dbReference>
<evidence type="ECO:0000256" key="2">
    <source>
        <dbReference type="SAM" id="MobiDB-lite"/>
    </source>
</evidence>
<reference evidence="5" key="3">
    <citation type="journal article" date="2019" name="J. ISSAAS">
        <title>Genomics, evolutionary history and diagnostics of the Alternaria alternata species group including apple and Asian pear pathotypes.</title>
        <authorList>
            <person name="Armitage A.D."/>
            <person name="Cockerton H.M."/>
            <person name="Sreenivasaprasad S."/>
            <person name="Woodhall J."/>
            <person name="Lane C."/>
            <person name="Harrison R.J."/>
            <person name="Clarkson J.P."/>
        </authorList>
    </citation>
    <scope>NUCLEOTIDE SEQUENCE</scope>
    <source>
        <strain evidence="5">FERA 1177</strain>
    </source>
</reference>
<dbReference type="InterPro" id="IPR000420">
    <property type="entry name" value="Yeast_PIR_rpt"/>
</dbReference>
<dbReference type="PROSITE" id="PS50256">
    <property type="entry name" value="PIR_REPEAT_2"/>
    <property type="match status" value="1"/>
</dbReference>
<organism evidence="4 6">
    <name type="scientific">Alternaria alternata</name>
    <name type="common">Alternaria rot fungus</name>
    <name type="synonym">Torula alternata</name>
    <dbReference type="NCBI Taxonomy" id="5599"/>
    <lineage>
        <taxon>Eukaryota</taxon>
        <taxon>Fungi</taxon>
        <taxon>Dikarya</taxon>
        <taxon>Ascomycota</taxon>
        <taxon>Pezizomycotina</taxon>
        <taxon>Dothideomycetes</taxon>
        <taxon>Pleosporomycetidae</taxon>
        <taxon>Pleosporales</taxon>
        <taxon>Pleosporineae</taxon>
        <taxon>Pleosporaceae</taxon>
        <taxon>Alternaria</taxon>
        <taxon>Alternaria sect. Alternaria</taxon>
        <taxon>Alternaria alternata complex</taxon>
    </lineage>
</organism>
<dbReference type="RefSeq" id="XP_018381485.1">
    <property type="nucleotide sequence ID" value="XM_018531620.1"/>
</dbReference>
<evidence type="ECO:0000313" key="6">
    <source>
        <dbReference type="Proteomes" id="UP000077248"/>
    </source>
</evidence>
<evidence type="ECO:0000256" key="3">
    <source>
        <dbReference type="SAM" id="SignalP"/>
    </source>
</evidence>
<name>A0A177D8K2_ALTAL</name>
<evidence type="ECO:0000256" key="1">
    <source>
        <dbReference type="ARBA" id="ARBA00022729"/>
    </source>
</evidence>
<dbReference type="KEGG" id="aalt:CC77DRAFT_418235"/>
<reference evidence="4 6" key="1">
    <citation type="submission" date="2016-05" db="EMBL/GenBank/DDBJ databases">
        <title>Comparative analysis of secretome profiles of manganese(II)-oxidizing ascomycete fungi.</title>
        <authorList>
            <consortium name="DOE Joint Genome Institute"/>
            <person name="Zeiner C.A."/>
            <person name="Purvine S.O."/>
            <person name="Zink E.M."/>
            <person name="Wu S."/>
            <person name="Pasa-Tolic L."/>
            <person name="Chaput D.L."/>
            <person name="Haridas S."/>
            <person name="Grigoriev I.V."/>
            <person name="Santelli C.M."/>
            <person name="Hansel C.M."/>
        </authorList>
    </citation>
    <scope>NUCLEOTIDE SEQUENCE [LARGE SCALE GENOMIC DNA]</scope>
    <source>
        <strain evidence="4 6">SRC1lrK2f</strain>
    </source>
</reference>
<dbReference type="Proteomes" id="UP000077248">
    <property type="component" value="Unassembled WGS sequence"/>
</dbReference>
<dbReference type="EMBL" id="KV441491">
    <property type="protein sequence ID" value="OAG16064.1"/>
    <property type="molecule type" value="Genomic_DNA"/>
</dbReference>
<dbReference type="VEuPathDB" id="FungiDB:CC77DRAFT_418235"/>
<dbReference type="Pfam" id="PF00399">
    <property type="entry name" value="PIR"/>
    <property type="match status" value="1"/>
</dbReference>
<feature type="region of interest" description="Disordered" evidence="2">
    <location>
        <begin position="113"/>
        <end position="149"/>
    </location>
</feature>